<evidence type="ECO:0000256" key="1">
    <source>
        <dbReference type="SAM" id="SignalP"/>
    </source>
</evidence>
<reference evidence="5" key="1">
    <citation type="journal article" date="2019" name="Int. J. Syst. Evol. Microbiol.">
        <title>The Global Catalogue of Microorganisms (GCM) 10K type strain sequencing project: providing services to taxonomists for standard genome sequencing and annotation.</title>
        <authorList>
            <consortium name="The Broad Institute Genomics Platform"/>
            <consortium name="The Broad Institute Genome Sequencing Center for Infectious Disease"/>
            <person name="Wu L."/>
            <person name="Ma J."/>
        </authorList>
    </citation>
    <scope>NUCLEOTIDE SEQUENCE [LARGE SCALE GENOMIC DNA]</scope>
    <source>
        <strain evidence="5">KCTC 42662</strain>
    </source>
</reference>
<feature type="domain" description="DUF3823" evidence="3">
    <location>
        <begin position="124"/>
        <end position="217"/>
    </location>
</feature>
<sequence>MARLFSKSVLLFLFSIFVIACGKDNYDTPSSTLTGLVTYNGKPIGVRGSNASVKLQLWQEGFALRTPIDVYISQNGSFSSQLFDGQYKLVTVPGNGPWQHTADTVLVQVKGNSHVDFSVKPFFSLSEVEYQLEGEELIATFDLTHIDQTKTIEGISLLVNDTYFVDLGHFTGRETVTEKNEGTVSIRLNVREQLANQSSVFARVGVKISGITEAIYDNHVEKIK</sequence>
<feature type="signal peptide" evidence="1">
    <location>
        <begin position="1"/>
        <end position="20"/>
    </location>
</feature>
<dbReference type="InterPro" id="IPR041186">
    <property type="entry name" value="DUF3823_C"/>
</dbReference>
<keyword evidence="1" id="KW-0732">Signal</keyword>
<evidence type="ECO:0000313" key="4">
    <source>
        <dbReference type="EMBL" id="MFD2549263.1"/>
    </source>
</evidence>
<evidence type="ECO:0000259" key="3">
    <source>
        <dbReference type="Pfam" id="PF18003"/>
    </source>
</evidence>
<dbReference type="RefSeq" id="WP_380905581.1">
    <property type="nucleotide sequence ID" value="NZ_JBHUEG010000012.1"/>
</dbReference>
<dbReference type="EMBL" id="JBHULR010000015">
    <property type="protein sequence ID" value="MFD2549263.1"/>
    <property type="molecule type" value="Genomic_DNA"/>
</dbReference>
<keyword evidence="5" id="KW-1185">Reference proteome</keyword>
<proteinExistence type="predicted"/>
<dbReference type="Pfam" id="PF12866">
    <property type="entry name" value="DUF3823"/>
    <property type="match status" value="1"/>
</dbReference>
<dbReference type="Gene3D" id="2.60.40.1120">
    <property type="entry name" value="Carboxypeptidase-like, regulatory domain"/>
    <property type="match status" value="1"/>
</dbReference>
<comment type="caution">
    <text evidence="4">The sequence shown here is derived from an EMBL/GenBank/DDBJ whole genome shotgun (WGS) entry which is preliminary data.</text>
</comment>
<accession>A0ABW5KLD1</accession>
<evidence type="ECO:0000259" key="2">
    <source>
        <dbReference type="Pfam" id="PF12866"/>
    </source>
</evidence>
<name>A0ABW5KLD1_9SPHI</name>
<dbReference type="InterPro" id="IPR024278">
    <property type="entry name" value="DUF3823_N"/>
</dbReference>
<gene>
    <name evidence="4" type="ORF">ACFSR5_16565</name>
</gene>
<dbReference type="PROSITE" id="PS51257">
    <property type="entry name" value="PROKAR_LIPOPROTEIN"/>
    <property type="match status" value="1"/>
</dbReference>
<dbReference type="Proteomes" id="UP001597545">
    <property type="component" value="Unassembled WGS sequence"/>
</dbReference>
<feature type="domain" description="DUF3823" evidence="2">
    <location>
        <begin position="31"/>
        <end position="119"/>
    </location>
</feature>
<dbReference type="Gene3D" id="2.60.40.2060">
    <property type="match status" value="1"/>
</dbReference>
<evidence type="ECO:0000313" key="5">
    <source>
        <dbReference type="Proteomes" id="UP001597545"/>
    </source>
</evidence>
<feature type="chain" id="PRO_5046558873" evidence="1">
    <location>
        <begin position="21"/>
        <end position="224"/>
    </location>
</feature>
<organism evidence="4 5">
    <name type="scientific">Sphingobacterium suaedae</name>
    <dbReference type="NCBI Taxonomy" id="1686402"/>
    <lineage>
        <taxon>Bacteria</taxon>
        <taxon>Pseudomonadati</taxon>
        <taxon>Bacteroidota</taxon>
        <taxon>Sphingobacteriia</taxon>
        <taxon>Sphingobacteriales</taxon>
        <taxon>Sphingobacteriaceae</taxon>
        <taxon>Sphingobacterium</taxon>
    </lineage>
</organism>
<protein>
    <submittedName>
        <fullName evidence="4">DUF3823 domain-containing protein</fullName>
    </submittedName>
</protein>
<dbReference type="Pfam" id="PF18003">
    <property type="entry name" value="DUF3823_C"/>
    <property type="match status" value="1"/>
</dbReference>